<dbReference type="AlphaFoldDB" id="A0A1B6NT63"/>
<protein>
    <submittedName>
        <fullName evidence="1">Secreted protein</fullName>
    </submittedName>
</protein>
<sequence>MIVNNLIASVVAFALLLNAHYAHALAQGADAKKCRGGSEKKFLKDALKERHMSQLSLRIKLTWRMLSLV</sequence>
<evidence type="ECO:0000313" key="1">
    <source>
        <dbReference type="EMBL" id="KTF05927.1"/>
    </source>
</evidence>
<comment type="caution">
    <text evidence="1">The sequence shown here is derived from an EMBL/GenBank/DDBJ whole genome shotgun (WGS) entry which is preliminary data.</text>
</comment>
<proteinExistence type="predicted"/>
<name>A0A1B6NT63_9ZZZZ</name>
<reference evidence="1" key="1">
    <citation type="submission" date="2013-11" db="EMBL/GenBank/DDBJ databases">
        <title>Microbial diversity, functional groups and degradation webs in Northern and Southern Mediterranean and Red Sea marine crude oil polluted sites.</title>
        <authorList>
            <person name="Daffonchio D."/>
            <person name="Mapelli F."/>
            <person name="Ferrer M."/>
            <person name="Richter M."/>
            <person name="Cherif A."/>
            <person name="Malkawi H.I."/>
            <person name="Yakimov M.M."/>
            <person name="Abdel-Fattah Y.R."/>
            <person name="Blaghen M."/>
            <person name="Golyshin P.N."/>
            <person name="Kalogerakis N."/>
            <person name="Boon N."/>
            <person name="Magagnini M."/>
            <person name="Fava F."/>
        </authorList>
    </citation>
    <scope>NUCLEOTIDE SEQUENCE</scope>
</reference>
<gene>
    <name evidence="1" type="ORF">MGSAQ_002579</name>
</gene>
<accession>A0A1B6NT63</accession>
<organism evidence="1">
    <name type="scientific">marine sediment metagenome</name>
    <dbReference type="NCBI Taxonomy" id="412755"/>
    <lineage>
        <taxon>unclassified sequences</taxon>
        <taxon>metagenomes</taxon>
        <taxon>ecological metagenomes</taxon>
    </lineage>
</organism>
<dbReference type="EMBL" id="AYSL01001480">
    <property type="protein sequence ID" value="KTF05927.1"/>
    <property type="molecule type" value="Genomic_DNA"/>
</dbReference>